<feature type="domain" description="N-acetyltransferase" evidence="2">
    <location>
        <begin position="180"/>
        <end position="335"/>
    </location>
</feature>
<dbReference type="OrthoDB" id="1431064at2"/>
<accession>K6YZ73</accession>
<evidence type="ECO:0000256" key="1">
    <source>
        <dbReference type="ARBA" id="ARBA00022679"/>
    </source>
</evidence>
<dbReference type="Proteomes" id="UP000006334">
    <property type="component" value="Unassembled WGS sequence"/>
</dbReference>
<name>K6YZ73_9ALTE</name>
<dbReference type="RefSeq" id="WP_008846312.1">
    <property type="nucleotide sequence ID" value="NZ_BAEN01000076.1"/>
</dbReference>
<dbReference type="InterPro" id="IPR000182">
    <property type="entry name" value="GNAT_dom"/>
</dbReference>
<dbReference type="InterPro" id="IPR036388">
    <property type="entry name" value="WH-like_DNA-bd_sf"/>
</dbReference>
<protein>
    <recommendedName>
        <fullName evidence="2">N-acetyltransferase domain-containing protein</fullName>
    </recommendedName>
</protein>
<dbReference type="eggNOG" id="COG0456">
    <property type="taxonomic scope" value="Bacteria"/>
</dbReference>
<dbReference type="CDD" id="cd04301">
    <property type="entry name" value="NAT_SF"/>
    <property type="match status" value="1"/>
</dbReference>
<dbReference type="InterPro" id="IPR016181">
    <property type="entry name" value="Acyl_CoA_acyltransferase"/>
</dbReference>
<dbReference type="GO" id="GO:0008080">
    <property type="term" value="F:N-acetyltransferase activity"/>
    <property type="evidence" value="ECO:0007669"/>
    <property type="project" value="InterPro"/>
</dbReference>
<dbReference type="SUPFAM" id="SSF55729">
    <property type="entry name" value="Acyl-CoA N-acyltransferases (Nat)"/>
    <property type="match status" value="1"/>
</dbReference>
<proteinExistence type="predicted"/>
<organism evidence="3 4">
    <name type="scientific">Aliiglaciecola lipolytica E3</name>
    <dbReference type="NCBI Taxonomy" id="1127673"/>
    <lineage>
        <taxon>Bacteria</taxon>
        <taxon>Pseudomonadati</taxon>
        <taxon>Pseudomonadota</taxon>
        <taxon>Gammaproteobacteria</taxon>
        <taxon>Alteromonadales</taxon>
        <taxon>Alteromonadaceae</taxon>
        <taxon>Aliiglaciecola</taxon>
    </lineage>
</organism>
<dbReference type="GO" id="GO:0003700">
    <property type="term" value="F:DNA-binding transcription factor activity"/>
    <property type="evidence" value="ECO:0007669"/>
    <property type="project" value="InterPro"/>
</dbReference>
<sequence length="335" mass="38229">MQKDFLNELGELALGSRLKRVSERMMADAAEVYAHFDMNIQPKWFTLLALLDRKKQVSVVEAANLLGLTQPALSQFSRQLESKKLINIKLDTKDSRKRVLTLSALGHQKVSEMRPVWAAVDKAAKDLCHEFENHFYDALKTFEKALDKRSLLERSKDHFEQSKTLQDTNVVDITMLENNLTFLEFEPKLAPFFEQINSQWIESMFVLEDVDKQVLRYPQENIVDKGGKVWFAEHSQLGIVGTCALLNKGDGAFELTKMGVLEDARGLKVGEKLLQHVIAQAKSLPVDCLFLLTNAKCEAAIHLYEKNGFKHDKQIMEKYGKSYQRCDVAMRFDGA</sequence>
<comment type="caution">
    <text evidence="3">The sequence shown here is derived from an EMBL/GenBank/DDBJ whole genome shotgun (WGS) entry which is preliminary data.</text>
</comment>
<dbReference type="SUPFAM" id="SSF46785">
    <property type="entry name" value="Winged helix' DNA-binding domain"/>
    <property type="match status" value="1"/>
</dbReference>
<reference evidence="3 4" key="1">
    <citation type="journal article" date="2017" name="Antonie Van Leeuwenhoek">
        <title>Rhizobium rhizosphaerae sp. nov., a novel species isolated from rice rhizosphere.</title>
        <authorList>
            <person name="Zhao J.J."/>
            <person name="Zhang J."/>
            <person name="Zhang R.J."/>
            <person name="Zhang C.W."/>
            <person name="Yin H.Q."/>
            <person name="Zhang X.X."/>
        </authorList>
    </citation>
    <scope>NUCLEOTIDE SEQUENCE [LARGE SCALE GENOMIC DNA]</scope>
    <source>
        <strain evidence="3 4">E3</strain>
    </source>
</reference>
<keyword evidence="1" id="KW-0808">Transferase</keyword>
<dbReference type="AlphaFoldDB" id="K6YZ73"/>
<dbReference type="InterPro" id="IPR050769">
    <property type="entry name" value="NAT_camello-type"/>
</dbReference>
<dbReference type="Pfam" id="PF13508">
    <property type="entry name" value="Acetyltransf_7"/>
    <property type="match status" value="1"/>
</dbReference>
<dbReference type="InterPro" id="IPR000835">
    <property type="entry name" value="HTH_MarR-typ"/>
</dbReference>
<gene>
    <name evidence="3" type="ORF">GLIP_3899</name>
</gene>
<dbReference type="eggNOG" id="COG1846">
    <property type="taxonomic scope" value="Bacteria"/>
</dbReference>
<dbReference type="SMART" id="SM00347">
    <property type="entry name" value="HTH_MARR"/>
    <property type="match status" value="1"/>
</dbReference>
<dbReference type="InterPro" id="IPR036390">
    <property type="entry name" value="WH_DNA-bd_sf"/>
</dbReference>
<dbReference type="EMBL" id="BAEN01000076">
    <property type="protein sequence ID" value="GAC16510.1"/>
    <property type="molecule type" value="Genomic_DNA"/>
</dbReference>
<dbReference type="PROSITE" id="PS51186">
    <property type="entry name" value="GNAT"/>
    <property type="match status" value="1"/>
</dbReference>
<keyword evidence="4" id="KW-1185">Reference proteome</keyword>
<dbReference type="STRING" id="1127673.GLIP_3899"/>
<evidence type="ECO:0000313" key="3">
    <source>
        <dbReference type="EMBL" id="GAC16510.1"/>
    </source>
</evidence>
<dbReference type="Gene3D" id="1.10.10.10">
    <property type="entry name" value="Winged helix-like DNA-binding domain superfamily/Winged helix DNA-binding domain"/>
    <property type="match status" value="1"/>
</dbReference>
<evidence type="ECO:0000259" key="2">
    <source>
        <dbReference type="PROSITE" id="PS51186"/>
    </source>
</evidence>
<dbReference type="PANTHER" id="PTHR13947">
    <property type="entry name" value="GNAT FAMILY N-ACETYLTRANSFERASE"/>
    <property type="match status" value="1"/>
</dbReference>
<dbReference type="PANTHER" id="PTHR13947:SF37">
    <property type="entry name" value="LD18367P"/>
    <property type="match status" value="1"/>
</dbReference>
<evidence type="ECO:0000313" key="4">
    <source>
        <dbReference type="Proteomes" id="UP000006334"/>
    </source>
</evidence>
<dbReference type="Gene3D" id="3.40.630.30">
    <property type="match status" value="1"/>
</dbReference>